<evidence type="ECO:0000313" key="7">
    <source>
        <dbReference type="Proteomes" id="UP000004633"/>
    </source>
</evidence>
<gene>
    <name evidence="4 6" type="primary">dsdA</name>
    <name evidence="6" type="ORF">HMPREF9555_02027</name>
</gene>
<sequence>MNCEEYLARAPSLRPIARQEEAVWINPRLVPYDVTKGVSELVVSDADIADAAARLKRFAAFFRRAFPETAETNGIIESPLRLLPHLQKKLAETYGAKIPGKLYLKMDSHLAVAGSIKARGGIYEVLKHAETLAIDAGLITPDDDYGKFAEMKEFFSKYMVQVGSTGNLALSIGIVSAALGFRVRVHMSADAKQWKKDLLRAKGVEVIEYDDDFARAVLEGRRASEADPMSYFVDDERSRDLFMGYTVAGARLQKQLEEMNIPVDADHPLIVYIPAGIGGSPGGVSYGLRRIYGDDVHAFFVEPATCPSVLLGMATQAFEGVNVHDFGISGRTEADGLAVPCPSGFVTRLMTNQVAGIFTAIDAKLYDYLRLLDASEGVRIEPSSCAAFVGPLNLLRLPDAAAYCKAHDLTPARLANATQIAWATGGGFVPEEMWTEYLATYQ</sequence>
<reference evidence="6 7" key="1">
    <citation type="submission" date="2010-08" db="EMBL/GenBank/DDBJ databases">
        <authorList>
            <person name="Weinstock G."/>
            <person name="Sodergren E."/>
            <person name="Clifton S."/>
            <person name="Fulton L."/>
            <person name="Fulton B."/>
            <person name="Courtney L."/>
            <person name="Fronick C."/>
            <person name="Harrison M."/>
            <person name="Strong C."/>
            <person name="Farmer C."/>
            <person name="Delahaunty K."/>
            <person name="Markovic C."/>
            <person name="Hall O."/>
            <person name="Minx P."/>
            <person name="Tomlinson C."/>
            <person name="Mitreva M."/>
            <person name="Hou S."/>
            <person name="Chen J."/>
            <person name="Wollam A."/>
            <person name="Pepin K.H."/>
            <person name="Johnson M."/>
            <person name="Bhonagiri V."/>
            <person name="Zhang X."/>
            <person name="Suruliraj S."/>
            <person name="Warren W."/>
            <person name="Chinwalla A."/>
            <person name="Mardis E.R."/>
            <person name="Wilson R.K."/>
        </authorList>
    </citation>
    <scope>NUCLEOTIDE SEQUENCE [LARGE SCALE GENOMIC DNA]</scope>
    <source>
        <strain evidence="6 7">F0399</strain>
    </source>
</reference>
<dbReference type="SUPFAM" id="SSF53686">
    <property type="entry name" value="Tryptophan synthase beta subunit-like PLP-dependent enzymes"/>
    <property type="match status" value="1"/>
</dbReference>
<dbReference type="InterPro" id="IPR036052">
    <property type="entry name" value="TrpB-like_PALP_sf"/>
</dbReference>
<name>E7N4T2_9FIRM</name>
<dbReference type="Pfam" id="PF00291">
    <property type="entry name" value="PALP"/>
    <property type="match status" value="1"/>
</dbReference>
<dbReference type="NCBIfam" id="NF002823">
    <property type="entry name" value="PRK02991.1"/>
    <property type="match status" value="1"/>
</dbReference>
<evidence type="ECO:0000256" key="4">
    <source>
        <dbReference type="HAMAP-Rule" id="MF_01030"/>
    </source>
</evidence>
<evidence type="ECO:0000256" key="2">
    <source>
        <dbReference type="ARBA" id="ARBA00022898"/>
    </source>
</evidence>
<dbReference type="PANTHER" id="PTHR48078:SF9">
    <property type="entry name" value="D-SERINE DEHYDRATASE"/>
    <property type="match status" value="1"/>
</dbReference>
<evidence type="ECO:0000256" key="3">
    <source>
        <dbReference type="ARBA" id="ARBA00023239"/>
    </source>
</evidence>
<dbReference type="EC" id="4.3.1.18" evidence="4"/>
<keyword evidence="7" id="KW-1185">Reference proteome</keyword>
<evidence type="ECO:0000259" key="5">
    <source>
        <dbReference type="Pfam" id="PF00291"/>
    </source>
</evidence>
<dbReference type="InterPro" id="IPR011780">
    <property type="entry name" value="D_Ser_am_lyase"/>
</dbReference>
<proteinExistence type="inferred from homology"/>
<dbReference type="HOGENOM" id="CLU_035707_0_0_9"/>
<dbReference type="STRING" id="749551.HMPREF9555_02027"/>
<dbReference type="NCBIfam" id="TIGR02035">
    <property type="entry name" value="D_Ser_am_lyase"/>
    <property type="match status" value="1"/>
</dbReference>
<comment type="caution">
    <text evidence="6">The sequence shown here is derived from an EMBL/GenBank/DDBJ whole genome shotgun (WGS) entry which is preliminary data.</text>
</comment>
<dbReference type="GO" id="GO:0008721">
    <property type="term" value="F:D-serine ammonia-lyase activity"/>
    <property type="evidence" value="ECO:0007669"/>
    <property type="project" value="UniProtKB-EC"/>
</dbReference>
<dbReference type="HAMAP" id="MF_01030">
    <property type="entry name" value="D_Ser_dehydrat"/>
    <property type="match status" value="1"/>
</dbReference>
<dbReference type="PANTHER" id="PTHR48078">
    <property type="entry name" value="THREONINE DEHYDRATASE, MITOCHONDRIAL-RELATED"/>
    <property type="match status" value="1"/>
</dbReference>
<dbReference type="Gene3D" id="3.40.50.1100">
    <property type="match status" value="2"/>
</dbReference>
<protein>
    <recommendedName>
        <fullName evidence="4">Probable D-serine dehydratase</fullName>
        <ecNumber evidence="4">4.3.1.18</ecNumber>
    </recommendedName>
    <alternativeName>
        <fullName evidence="4">D-serine deaminase</fullName>
        <shortName evidence="4">DSD</shortName>
    </alternativeName>
</protein>
<organism evidence="6 7">
    <name type="scientific">Selenomonas artemidis F0399</name>
    <dbReference type="NCBI Taxonomy" id="749551"/>
    <lineage>
        <taxon>Bacteria</taxon>
        <taxon>Bacillati</taxon>
        <taxon>Bacillota</taxon>
        <taxon>Negativicutes</taxon>
        <taxon>Selenomonadales</taxon>
        <taxon>Selenomonadaceae</taxon>
        <taxon>Selenomonas</taxon>
    </lineage>
</organism>
<dbReference type="EMBL" id="AECV01000057">
    <property type="protein sequence ID" value="EFW28813.1"/>
    <property type="molecule type" value="Genomic_DNA"/>
</dbReference>
<dbReference type="GO" id="GO:0030170">
    <property type="term" value="F:pyridoxal phosphate binding"/>
    <property type="evidence" value="ECO:0007669"/>
    <property type="project" value="InterPro"/>
</dbReference>
<dbReference type="GO" id="GO:0009097">
    <property type="term" value="P:isoleucine biosynthetic process"/>
    <property type="evidence" value="ECO:0007669"/>
    <property type="project" value="TreeGrafter"/>
</dbReference>
<dbReference type="RefSeq" id="WP_009350674.1">
    <property type="nucleotide sequence ID" value="NZ_GL638156.1"/>
</dbReference>
<dbReference type="InterPro" id="IPR001926">
    <property type="entry name" value="TrpB-like_PALP"/>
</dbReference>
<comment type="similarity">
    <text evidence="4">Belongs to the serine/threonine dehydratase family. DsdA subfamily.</text>
</comment>
<dbReference type="InterPro" id="IPR050147">
    <property type="entry name" value="Ser/Thr_Dehydratase"/>
</dbReference>
<comment type="cofactor">
    <cofactor evidence="1 4">
        <name>pyridoxal 5'-phosphate</name>
        <dbReference type="ChEBI" id="CHEBI:597326"/>
    </cofactor>
</comment>
<feature type="modified residue" description="N6-(pyridoxal phosphate)lysine" evidence="4">
    <location>
        <position position="117"/>
    </location>
</feature>
<feature type="domain" description="Tryptophan synthase beta chain-like PALP" evidence="5">
    <location>
        <begin position="77"/>
        <end position="391"/>
    </location>
</feature>
<keyword evidence="2 4" id="KW-0663">Pyridoxal phosphate</keyword>
<dbReference type="GO" id="GO:0016836">
    <property type="term" value="F:hydro-lyase activity"/>
    <property type="evidence" value="ECO:0007669"/>
    <property type="project" value="UniProtKB-UniRule"/>
</dbReference>
<dbReference type="AlphaFoldDB" id="E7N4T2"/>
<evidence type="ECO:0000313" key="6">
    <source>
        <dbReference type="EMBL" id="EFW28813.1"/>
    </source>
</evidence>
<evidence type="ECO:0000256" key="1">
    <source>
        <dbReference type="ARBA" id="ARBA00001933"/>
    </source>
</evidence>
<dbReference type="GO" id="GO:0036088">
    <property type="term" value="P:D-serine catabolic process"/>
    <property type="evidence" value="ECO:0007669"/>
    <property type="project" value="TreeGrafter"/>
</dbReference>
<accession>E7N4T2</accession>
<dbReference type="Proteomes" id="UP000004633">
    <property type="component" value="Unassembled WGS sequence"/>
</dbReference>
<keyword evidence="3 4" id="KW-0456">Lyase</keyword>
<comment type="catalytic activity">
    <reaction evidence="4">
        <text>D-serine = pyruvate + NH4(+)</text>
        <dbReference type="Rhea" id="RHEA:13977"/>
        <dbReference type="ChEBI" id="CHEBI:15361"/>
        <dbReference type="ChEBI" id="CHEBI:28938"/>
        <dbReference type="ChEBI" id="CHEBI:35247"/>
        <dbReference type="EC" id="4.3.1.18"/>
    </reaction>
</comment>